<evidence type="ECO:0000313" key="2">
    <source>
        <dbReference type="Proteomes" id="UP000076962"/>
    </source>
</evidence>
<dbReference type="Pfam" id="PF14907">
    <property type="entry name" value="NTP_transf_5"/>
    <property type="match status" value="1"/>
</dbReference>
<dbReference type="EMBL" id="LUTY01001681">
    <property type="protein sequence ID" value="OAD21369.1"/>
    <property type="molecule type" value="Genomic_DNA"/>
</dbReference>
<dbReference type="AlphaFoldDB" id="A0A176S093"/>
<name>A0A176S093_9GAMM</name>
<comment type="caution">
    <text evidence="1">The sequence shown here is derived from an EMBL/GenBank/DDBJ whole genome shotgun (WGS) entry which is preliminary data.</text>
</comment>
<dbReference type="InterPro" id="IPR039498">
    <property type="entry name" value="NTP_transf_5"/>
</dbReference>
<organism evidence="1 2">
    <name type="scientific">Candidatus Thiomargarita nelsonii</name>
    <dbReference type="NCBI Taxonomy" id="1003181"/>
    <lineage>
        <taxon>Bacteria</taxon>
        <taxon>Pseudomonadati</taxon>
        <taxon>Pseudomonadota</taxon>
        <taxon>Gammaproteobacteria</taxon>
        <taxon>Thiotrichales</taxon>
        <taxon>Thiotrichaceae</taxon>
        <taxon>Thiomargarita</taxon>
    </lineage>
</organism>
<keyword evidence="2" id="KW-1185">Reference proteome</keyword>
<reference evidence="1 2" key="1">
    <citation type="submission" date="2016-05" db="EMBL/GenBank/DDBJ databases">
        <title>Single-cell genome of chain-forming Candidatus Thiomargarita nelsonii and comparison to other large sulfur-oxidizing bacteria.</title>
        <authorList>
            <person name="Winkel M."/>
            <person name="Salman V."/>
            <person name="Woyke T."/>
            <person name="Schulz-Vogt H."/>
            <person name="Richter M."/>
            <person name="Flood B."/>
            <person name="Bailey J."/>
            <person name="Amann R."/>
            <person name="Mussmann M."/>
        </authorList>
    </citation>
    <scope>NUCLEOTIDE SEQUENCE [LARGE SCALE GENOMIC DNA]</scope>
    <source>
        <strain evidence="1 2">THI036</strain>
    </source>
</reference>
<proteinExistence type="predicted"/>
<gene>
    <name evidence="1" type="ORF">THIOM_002865</name>
</gene>
<evidence type="ECO:0000313" key="1">
    <source>
        <dbReference type="EMBL" id="OAD21369.1"/>
    </source>
</evidence>
<protein>
    <submittedName>
        <fullName evidence="1">Uncharacterized protein</fullName>
    </submittedName>
</protein>
<dbReference type="Proteomes" id="UP000076962">
    <property type="component" value="Unassembled WGS sequence"/>
</dbReference>
<sequence length="194" mass="23452">MLFHLCIHTAYQNSFFGIRFLCDIHNTIRYHEIDWDILFHRAHQWKGEKVVYLVLYLARDWLAASVPEKVLEQFKPDDFNLELVAKTKEIITKDTDPRIIHENIARLWMPNKSFREKLSLFLKKIFLPPEKLAETYHAPKNSLRVYFYYPVRLKDLLVWHSGRVWRMLRGDKEMQALMTQETRVAMLIEWMKSK</sequence>
<accession>A0A176S093</accession>